<reference evidence="1 2" key="1">
    <citation type="journal article" date="2015" name="Proc. Natl. Acad. Sci. U.S.A.">
        <title>The resurrection genome of Boea hygrometrica: A blueprint for survival of dehydration.</title>
        <authorList>
            <person name="Xiao L."/>
            <person name="Yang G."/>
            <person name="Zhang L."/>
            <person name="Yang X."/>
            <person name="Zhao S."/>
            <person name="Ji Z."/>
            <person name="Zhou Q."/>
            <person name="Hu M."/>
            <person name="Wang Y."/>
            <person name="Chen M."/>
            <person name="Xu Y."/>
            <person name="Jin H."/>
            <person name="Xiao X."/>
            <person name="Hu G."/>
            <person name="Bao F."/>
            <person name="Hu Y."/>
            <person name="Wan P."/>
            <person name="Li L."/>
            <person name="Deng X."/>
            <person name="Kuang T."/>
            <person name="Xiang C."/>
            <person name="Zhu J.K."/>
            <person name="Oliver M.J."/>
            <person name="He Y."/>
        </authorList>
    </citation>
    <scope>NUCLEOTIDE SEQUENCE [LARGE SCALE GENOMIC DNA]</scope>
    <source>
        <strain evidence="2">cv. XS01</strain>
    </source>
</reference>
<accession>A0A2Z7CVH6</accession>
<keyword evidence="2" id="KW-1185">Reference proteome</keyword>
<evidence type="ECO:0000313" key="1">
    <source>
        <dbReference type="EMBL" id="KZV49987.1"/>
    </source>
</evidence>
<gene>
    <name evidence="1" type="ORF">F511_32363</name>
</gene>
<organism evidence="1 2">
    <name type="scientific">Dorcoceras hygrometricum</name>
    <dbReference type="NCBI Taxonomy" id="472368"/>
    <lineage>
        <taxon>Eukaryota</taxon>
        <taxon>Viridiplantae</taxon>
        <taxon>Streptophyta</taxon>
        <taxon>Embryophyta</taxon>
        <taxon>Tracheophyta</taxon>
        <taxon>Spermatophyta</taxon>
        <taxon>Magnoliopsida</taxon>
        <taxon>eudicotyledons</taxon>
        <taxon>Gunneridae</taxon>
        <taxon>Pentapetalae</taxon>
        <taxon>asterids</taxon>
        <taxon>lamiids</taxon>
        <taxon>Lamiales</taxon>
        <taxon>Gesneriaceae</taxon>
        <taxon>Didymocarpoideae</taxon>
        <taxon>Trichosporeae</taxon>
        <taxon>Loxocarpinae</taxon>
        <taxon>Dorcoceras</taxon>
    </lineage>
</organism>
<dbReference type="EMBL" id="KQ992588">
    <property type="protein sequence ID" value="KZV49987.1"/>
    <property type="molecule type" value="Genomic_DNA"/>
</dbReference>
<protein>
    <submittedName>
        <fullName evidence="1">Uncharacterized protein</fullName>
    </submittedName>
</protein>
<name>A0A2Z7CVH6_9LAMI</name>
<evidence type="ECO:0000313" key="2">
    <source>
        <dbReference type="Proteomes" id="UP000250235"/>
    </source>
</evidence>
<dbReference type="Proteomes" id="UP000250235">
    <property type="component" value="Unassembled WGS sequence"/>
</dbReference>
<proteinExistence type="predicted"/>
<sequence>MIFRPVSHHSSMVFRHNQSVGHHSDDSVVPFRHDTSVGRSQRGSISDLTQARQLQFAQLASSLVTTNTAETSWELNPESHTHRRKLYSTVVRTYEITASSRSLSNVESGFLTGINRKSYSRQAQRHQSRFKQRRKSTAIYQEVFG</sequence>
<dbReference type="AlphaFoldDB" id="A0A2Z7CVH6"/>